<keyword evidence="1" id="KW-0732">Signal</keyword>
<evidence type="ECO:0000256" key="1">
    <source>
        <dbReference type="SAM" id="SignalP"/>
    </source>
</evidence>
<dbReference type="OrthoDB" id="6216545at2759"/>
<accession>A0A433THU3</accession>
<evidence type="ECO:0000313" key="3">
    <source>
        <dbReference type="Proteomes" id="UP000271974"/>
    </source>
</evidence>
<proteinExistence type="predicted"/>
<dbReference type="AlphaFoldDB" id="A0A433THU3"/>
<keyword evidence="3" id="KW-1185">Reference proteome</keyword>
<comment type="caution">
    <text evidence="2">The sequence shown here is derived from an EMBL/GenBank/DDBJ whole genome shotgun (WGS) entry which is preliminary data.</text>
</comment>
<feature type="chain" id="PRO_5019274247" evidence="1">
    <location>
        <begin position="20"/>
        <end position="302"/>
    </location>
</feature>
<dbReference type="EMBL" id="RQTK01000354">
    <property type="protein sequence ID" value="RUS81140.1"/>
    <property type="molecule type" value="Genomic_DNA"/>
</dbReference>
<name>A0A433THU3_ELYCH</name>
<feature type="signal peptide" evidence="1">
    <location>
        <begin position="1"/>
        <end position="19"/>
    </location>
</feature>
<gene>
    <name evidence="2" type="ORF">EGW08_011126</name>
</gene>
<dbReference type="Proteomes" id="UP000271974">
    <property type="component" value="Unassembled WGS sequence"/>
</dbReference>
<evidence type="ECO:0000313" key="2">
    <source>
        <dbReference type="EMBL" id="RUS81140.1"/>
    </source>
</evidence>
<sequence>MHVPSTCLLLVLVALSVAADEPQQDSTKAISLKAIRPGDGEHDGADFLQIRATLDITRTQMTSVDRIEFYLYPAGGDGRFQMLAVAEQALAGFSVRFGWQNVCPKVGSLNKEWPAEQVRMVGSFGNPTSFAQLNWLTESAGYCFIYKAVVVGLDSLGQVNSIYRTFKVKASNGCNVKPTTTDIINALIQENNLCLASAPDVQSQANQVATELQRASSVSDLGTQLITNMNDLDTVNQAIVAFQSTQAALTANQVEITSQSGVIDVLNSTFLAKAESYASRFQVIEDTLKKMEVLERLTALRT</sequence>
<reference evidence="2 3" key="1">
    <citation type="submission" date="2019-01" db="EMBL/GenBank/DDBJ databases">
        <title>A draft genome assembly of the solar-powered sea slug Elysia chlorotica.</title>
        <authorList>
            <person name="Cai H."/>
            <person name="Li Q."/>
            <person name="Fang X."/>
            <person name="Li J."/>
            <person name="Curtis N.E."/>
            <person name="Altenburger A."/>
            <person name="Shibata T."/>
            <person name="Feng M."/>
            <person name="Maeda T."/>
            <person name="Schwartz J.A."/>
            <person name="Shigenobu S."/>
            <person name="Lundholm N."/>
            <person name="Nishiyama T."/>
            <person name="Yang H."/>
            <person name="Hasebe M."/>
            <person name="Li S."/>
            <person name="Pierce S.K."/>
            <person name="Wang J."/>
        </authorList>
    </citation>
    <scope>NUCLEOTIDE SEQUENCE [LARGE SCALE GENOMIC DNA]</scope>
    <source>
        <strain evidence="2">EC2010</strain>
        <tissue evidence="2">Whole organism of an adult</tissue>
    </source>
</reference>
<organism evidence="2 3">
    <name type="scientific">Elysia chlorotica</name>
    <name type="common">Eastern emerald elysia</name>
    <name type="synonym">Sea slug</name>
    <dbReference type="NCBI Taxonomy" id="188477"/>
    <lineage>
        <taxon>Eukaryota</taxon>
        <taxon>Metazoa</taxon>
        <taxon>Spiralia</taxon>
        <taxon>Lophotrochozoa</taxon>
        <taxon>Mollusca</taxon>
        <taxon>Gastropoda</taxon>
        <taxon>Heterobranchia</taxon>
        <taxon>Euthyneura</taxon>
        <taxon>Panpulmonata</taxon>
        <taxon>Sacoglossa</taxon>
        <taxon>Placobranchoidea</taxon>
        <taxon>Plakobranchidae</taxon>
        <taxon>Elysia</taxon>
    </lineage>
</organism>
<protein>
    <submittedName>
        <fullName evidence="2">Uncharacterized protein</fullName>
    </submittedName>
</protein>